<dbReference type="NCBIfam" id="NF002537">
    <property type="entry name" value="PRK02090.1"/>
    <property type="match status" value="1"/>
</dbReference>
<comment type="cofactor">
    <cofactor evidence="14">
        <name>[4Fe-4S] cluster</name>
        <dbReference type="ChEBI" id="CHEBI:49883"/>
    </cofactor>
    <text evidence="14">Binds 1 [4Fe-4S] cluster per subunit.</text>
</comment>
<dbReference type="CDD" id="cd23945">
    <property type="entry name" value="PAPS_reductase"/>
    <property type="match status" value="1"/>
</dbReference>
<evidence type="ECO:0000256" key="2">
    <source>
        <dbReference type="ARBA" id="ARBA00022490"/>
    </source>
</evidence>
<dbReference type="NCBIfam" id="TIGR00434">
    <property type="entry name" value="cysH"/>
    <property type="match status" value="1"/>
</dbReference>
<dbReference type="PANTHER" id="PTHR46482:SF9">
    <property type="entry name" value="5'-ADENYLYLSULFATE REDUCTASE 1, CHLOROPLASTIC"/>
    <property type="match status" value="1"/>
</dbReference>
<comment type="caution">
    <text evidence="16">The sequence shown here is derived from an EMBL/GenBank/DDBJ whole genome shotgun (WGS) entry which is preliminary data.</text>
</comment>
<dbReference type="Pfam" id="PF01507">
    <property type="entry name" value="PAPS_reduct"/>
    <property type="match status" value="1"/>
</dbReference>
<evidence type="ECO:0000256" key="1">
    <source>
        <dbReference type="ARBA" id="ARBA00009732"/>
    </source>
</evidence>
<evidence type="ECO:0000256" key="13">
    <source>
        <dbReference type="ARBA" id="ARBA00048441"/>
    </source>
</evidence>
<comment type="catalytic activity">
    <reaction evidence="13 14">
        <text>[thioredoxin]-disulfide + sulfite + AMP + 2 H(+) = adenosine 5'-phosphosulfate + [thioredoxin]-dithiol</text>
        <dbReference type="Rhea" id="RHEA:21976"/>
        <dbReference type="Rhea" id="RHEA-COMP:10698"/>
        <dbReference type="Rhea" id="RHEA-COMP:10700"/>
        <dbReference type="ChEBI" id="CHEBI:15378"/>
        <dbReference type="ChEBI" id="CHEBI:17359"/>
        <dbReference type="ChEBI" id="CHEBI:29950"/>
        <dbReference type="ChEBI" id="CHEBI:50058"/>
        <dbReference type="ChEBI" id="CHEBI:58243"/>
        <dbReference type="ChEBI" id="CHEBI:456215"/>
        <dbReference type="EC" id="1.8.4.10"/>
    </reaction>
</comment>
<comment type="similarity">
    <text evidence="1 14">Belongs to the PAPS reductase family. CysH subfamily.</text>
</comment>
<dbReference type="InterPro" id="IPR002500">
    <property type="entry name" value="PAPS_reduct_dom"/>
</dbReference>
<evidence type="ECO:0000256" key="11">
    <source>
        <dbReference type="ARBA" id="ARBA00030894"/>
    </source>
</evidence>
<comment type="function">
    <text evidence="7 14">Catalyzes the formation of sulfite from adenosine 5'-phosphosulfate (APS) using thioredoxin as an electron donor.</text>
</comment>
<keyword evidence="2 14" id="KW-0963">Cytoplasm</keyword>
<feature type="domain" description="Phosphoadenosine phosphosulphate reductase" evidence="15">
    <location>
        <begin position="29"/>
        <end position="209"/>
    </location>
</feature>
<evidence type="ECO:0000256" key="4">
    <source>
        <dbReference type="ARBA" id="ARBA00023002"/>
    </source>
</evidence>
<dbReference type="SUPFAM" id="SSF52402">
    <property type="entry name" value="Adenine nucleotide alpha hydrolases-like"/>
    <property type="match status" value="1"/>
</dbReference>
<dbReference type="PIRSF" id="PIRSF000857">
    <property type="entry name" value="PAPS_reductase"/>
    <property type="match status" value="1"/>
</dbReference>
<evidence type="ECO:0000313" key="16">
    <source>
        <dbReference type="EMBL" id="MDI9860469.1"/>
    </source>
</evidence>
<feature type="binding site" evidence="14">
    <location>
        <position position="120"/>
    </location>
    <ligand>
        <name>[4Fe-4S] cluster</name>
        <dbReference type="ChEBI" id="CHEBI:49883"/>
    </ligand>
</feature>
<dbReference type="InterPro" id="IPR004511">
    <property type="entry name" value="PAPS/APS_Rdtase"/>
</dbReference>
<comment type="subcellular location">
    <subcellularLocation>
        <location evidence="14">Cytoplasm</location>
    </subcellularLocation>
</comment>
<keyword evidence="4 14" id="KW-0560">Oxidoreductase</keyword>
<feature type="binding site" evidence="14">
    <location>
        <position position="206"/>
    </location>
    <ligand>
        <name>[4Fe-4S] cluster</name>
        <dbReference type="ChEBI" id="CHEBI:49883"/>
    </ligand>
</feature>
<keyword evidence="17" id="KW-1185">Reference proteome</keyword>
<evidence type="ECO:0000259" key="15">
    <source>
        <dbReference type="Pfam" id="PF01507"/>
    </source>
</evidence>
<name>A0ABT6YAJ9_9BACT</name>
<dbReference type="RefSeq" id="WP_095166344.1">
    <property type="nucleotide sequence ID" value="NZ_JASHIF010000011.1"/>
</dbReference>
<reference evidence="16 17" key="1">
    <citation type="submission" date="2023-05" db="EMBL/GenBank/DDBJ databases">
        <title>Novel species of genus Flectobacillus isolated from stream in China.</title>
        <authorList>
            <person name="Lu H."/>
        </authorList>
    </citation>
    <scope>NUCLEOTIDE SEQUENCE [LARGE SCALE GENOMIC DNA]</scope>
    <source>
        <strain evidence="16 17">KCTC 42575</strain>
    </source>
</reference>
<evidence type="ECO:0000256" key="14">
    <source>
        <dbReference type="HAMAP-Rule" id="MF_00063"/>
    </source>
</evidence>
<evidence type="ECO:0000256" key="6">
    <source>
        <dbReference type="ARBA" id="ARBA00023014"/>
    </source>
</evidence>
<dbReference type="EC" id="1.8.4.10" evidence="9 14"/>
<evidence type="ECO:0000256" key="10">
    <source>
        <dbReference type="ARBA" id="ARBA00029514"/>
    </source>
</evidence>
<evidence type="ECO:0000256" key="9">
    <source>
        <dbReference type="ARBA" id="ARBA00024386"/>
    </source>
</evidence>
<sequence length="236" mass="27022">MADLFALKQTLESLSLGEALQYVAENYQNVVFSTSFGQEDQVITDAIYKNNPTNAALNIRVFTLDTGRLFQETYDLMDATRAKYNQSFETYFPNTAKVEALAKEKGFNSFYFSVENRKECCFIRKIEPLKRALTGAEVWITGLRAEQSDNRSDMPIVEWDEANQIIKFNPLIHWTYEEVLAYIKANRVPDSPLHRKGFISIGCAPCTRAITEGEHPRAGRWWWEASQKECGLHAAK</sequence>
<evidence type="ECO:0000256" key="3">
    <source>
        <dbReference type="ARBA" id="ARBA00022723"/>
    </source>
</evidence>
<dbReference type="InterPro" id="IPR014729">
    <property type="entry name" value="Rossmann-like_a/b/a_fold"/>
</dbReference>
<feature type="active site" description="Nucleophile; cysteine thiosulfonate intermediate" evidence="14">
    <location>
        <position position="230"/>
    </location>
</feature>
<gene>
    <name evidence="14" type="primary">cysH</name>
    <name evidence="16" type="ORF">QM524_14745</name>
</gene>
<dbReference type="HAMAP" id="MF_00063">
    <property type="entry name" value="CysH"/>
    <property type="match status" value="1"/>
</dbReference>
<feature type="binding site" evidence="14">
    <location>
        <position position="203"/>
    </location>
    <ligand>
        <name>[4Fe-4S] cluster</name>
        <dbReference type="ChEBI" id="CHEBI:49883"/>
    </ligand>
</feature>
<organism evidence="16 17">
    <name type="scientific">Flectobacillus roseus</name>
    <dbReference type="NCBI Taxonomy" id="502259"/>
    <lineage>
        <taxon>Bacteria</taxon>
        <taxon>Pseudomonadati</taxon>
        <taxon>Bacteroidota</taxon>
        <taxon>Cytophagia</taxon>
        <taxon>Cytophagales</taxon>
        <taxon>Flectobacillaceae</taxon>
        <taxon>Flectobacillus</taxon>
    </lineage>
</organism>
<evidence type="ECO:0000313" key="17">
    <source>
        <dbReference type="Proteomes" id="UP001236507"/>
    </source>
</evidence>
<dbReference type="PANTHER" id="PTHR46482">
    <property type="entry name" value="5'-ADENYLYLSULFATE REDUCTASE 3, CHLOROPLASTIC"/>
    <property type="match status" value="1"/>
</dbReference>
<evidence type="ECO:0000256" key="7">
    <source>
        <dbReference type="ARBA" id="ARBA00024298"/>
    </source>
</evidence>
<accession>A0ABT6YAJ9</accession>
<evidence type="ECO:0000256" key="12">
    <source>
        <dbReference type="ARBA" id="ARBA00032041"/>
    </source>
</evidence>
<evidence type="ECO:0000256" key="5">
    <source>
        <dbReference type="ARBA" id="ARBA00023004"/>
    </source>
</evidence>
<proteinExistence type="inferred from homology"/>
<dbReference type="Gene3D" id="3.40.50.620">
    <property type="entry name" value="HUPs"/>
    <property type="match status" value="1"/>
</dbReference>
<dbReference type="EMBL" id="JASHIF010000011">
    <property type="protein sequence ID" value="MDI9860469.1"/>
    <property type="molecule type" value="Genomic_DNA"/>
</dbReference>
<keyword evidence="5 14" id="KW-0408">Iron</keyword>
<keyword evidence="6 14" id="KW-0411">Iron-sulfur</keyword>
<comment type="pathway">
    <text evidence="8 14">Sulfur metabolism; hydrogen sulfide biosynthesis; sulfite from sulfate.</text>
</comment>
<dbReference type="Proteomes" id="UP001236507">
    <property type="component" value="Unassembled WGS sequence"/>
</dbReference>
<protein>
    <recommendedName>
        <fullName evidence="10 14">Adenosine 5'-phosphosulfate reductase</fullName>
        <shortName evidence="14">APS reductase</shortName>
        <ecNumber evidence="9 14">1.8.4.10</ecNumber>
    </recommendedName>
    <alternativeName>
        <fullName evidence="12 14">5'-adenylylsulfate reductase</fullName>
    </alternativeName>
    <alternativeName>
        <fullName evidence="11 14">Thioredoxin-dependent 5'-adenylylsulfate reductase</fullName>
    </alternativeName>
</protein>
<dbReference type="GO" id="GO:0004604">
    <property type="term" value="F:phosphoadenylyl-sulfate reductase (thioredoxin) activity"/>
    <property type="evidence" value="ECO:0007669"/>
    <property type="project" value="UniProtKB-EC"/>
</dbReference>
<evidence type="ECO:0000256" key="8">
    <source>
        <dbReference type="ARBA" id="ARBA00024327"/>
    </source>
</evidence>
<keyword evidence="3 14" id="KW-0479">Metal-binding</keyword>
<feature type="binding site" evidence="14">
    <location>
        <position position="121"/>
    </location>
    <ligand>
        <name>[4Fe-4S] cluster</name>
        <dbReference type="ChEBI" id="CHEBI:49883"/>
    </ligand>
</feature>
<dbReference type="InterPro" id="IPR011798">
    <property type="entry name" value="APS_reductase"/>
</dbReference>
<dbReference type="NCBIfam" id="TIGR02055">
    <property type="entry name" value="APS_reductase"/>
    <property type="match status" value="1"/>
</dbReference>